<dbReference type="SMART" id="SM00530">
    <property type="entry name" value="HTH_XRE"/>
    <property type="match status" value="1"/>
</dbReference>
<proteinExistence type="predicted"/>
<feature type="domain" description="HTH cro/C1-type" evidence="2">
    <location>
        <begin position="17"/>
        <end position="71"/>
    </location>
</feature>
<dbReference type="InterPro" id="IPR041698">
    <property type="entry name" value="Methyltransf_25"/>
</dbReference>
<evidence type="ECO:0000313" key="3">
    <source>
        <dbReference type="EMBL" id="BAO82803.1"/>
    </source>
</evidence>
<dbReference type="Pfam" id="PF01381">
    <property type="entry name" value="HTH_3"/>
    <property type="match status" value="1"/>
</dbReference>
<dbReference type="InterPro" id="IPR001387">
    <property type="entry name" value="Cro/C1-type_HTH"/>
</dbReference>
<accession>A0A060NTE9</accession>
<dbReference type="InterPro" id="IPR029063">
    <property type="entry name" value="SAM-dependent_MTases_sf"/>
</dbReference>
<gene>
    <name evidence="3" type="ORF">SMCB_0575</name>
</gene>
<dbReference type="PANTHER" id="PTHR46797">
    <property type="entry name" value="HTH-TYPE TRANSCRIPTIONAL REGULATOR"/>
    <property type="match status" value="1"/>
</dbReference>
<dbReference type="SUPFAM" id="SSF53335">
    <property type="entry name" value="S-adenosyl-L-methionine-dependent methyltransferases"/>
    <property type="match status" value="1"/>
</dbReference>
<dbReference type="InterPro" id="IPR010982">
    <property type="entry name" value="Lambda_DNA-bd_dom_sf"/>
</dbReference>
<dbReference type="AlphaFoldDB" id="A0A060NTE9"/>
<name>A0A060NTE9_9BURK</name>
<dbReference type="GO" id="GO:0003677">
    <property type="term" value="F:DNA binding"/>
    <property type="evidence" value="ECO:0007669"/>
    <property type="project" value="UniProtKB-KW"/>
</dbReference>
<evidence type="ECO:0000259" key="2">
    <source>
        <dbReference type="PROSITE" id="PS50943"/>
    </source>
</evidence>
<dbReference type="Proteomes" id="UP000066014">
    <property type="component" value="Chromosome"/>
</dbReference>
<dbReference type="HOGENOM" id="CLU_034657_0_0_4"/>
<dbReference type="Pfam" id="PF13649">
    <property type="entry name" value="Methyltransf_25"/>
    <property type="match status" value="1"/>
</dbReference>
<dbReference type="InterPro" id="IPR050807">
    <property type="entry name" value="TransReg_Diox_bact_type"/>
</dbReference>
<dbReference type="GO" id="GO:0005829">
    <property type="term" value="C:cytosol"/>
    <property type="evidence" value="ECO:0007669"/>
    <property type="project" value="TreeGrafter"/>
</dbReference>
<dbReference type="CDD" id="cd00093">
    <property type="entry name" value="HTH_XRE"/>
    <property type="match status" value="1"/>
</dbReference>
<organism evidence="3 4">
    <name type="scientific">Serpentinimonas maccroryi</name>
    <dbReference type="NCBI Taxonomy" id="1458426"/>
    <lineage>
        <taxon>Bacteria</taxon>
        <taxon>Pseudomonadati</taxon>
        <taxon>Pseudomonadota</taxon>
        <taxon>Betaproteobacteria</taxon>
        <taxon>Burkholderiales</taxon>
        <taxon>Comamonadaceae</taxon>
        <taxon>Serpentinimonas</taxon>
    </lineage>
</organism>
<dbReference type="InterPro" id="IPR011051">
    <property type="entry name" value="RmlC_Cupin_sf"/>
</dbReference>
<sequence>MASNTDNTDNSDLARNLRAARERRGLTLTGLAERSGVAKSTLSGLESAAGNPTVATLWAIANALEVSFGELLGTVGATGFASTTEFEADGVTVRFIEQSESAPRLELYCVELKLGSLQESAPHPKGVRERVTVLGGALLVGPVQSPALVRSGQTHEFAADVPHVYRAVEAQTKAMVLIEYPSGHGMGDQAEIHVPWPTTDKGWDGLRSLVDRLLIEVSNGVGARAIRFFACGQAAQAAVSELCTRLPVLRDPTFCWPLFCFADADQQGPFLVLLPLRFTAADWAAEPVSSCSVTATLRSARTLSCQAQWPGLKLTMAQLTDARAAAAGRSWILGPLAAEVLLQRGALVLPGRLERVAKIVDQVHAGNESTSFSERIDVVGYDAFELIHPAYARQAVAVAEDIQRYAPDVGLNEVIDVGSGPGAPILMLHELLPDLHFVALEPDPMAFICLQRNICGLEAVRAQQTGFLEFDSKDNATPLITSTGASHHFNTAFMLQQAVRLLQPGGLLIVADEFIPEFDSAQARSLALLQHHAAYILWAMAWIEKCQEFTDLGRTGGAYFALRQALALALVDIESGHAVAAINRCREIFAQIKHAGLGQFDGSQIDAYINFFWLELQAMVAGFDYEVERKTHPRRFVELAALAGLELVRKRRIFATSGSDEWGGGTYVFTLRKPMFR</sequence>
<dbReference type="SUPFAM" id="SSF47413">
    <property type="entry name" value="lambda repressor-like DNA-binding domains"/>
    <property type="match status" value="1"/>
</dbReference>
<dbReference type="OrthoDB" id="73827at2"/>
<evidence type="ECO:0000256" key="1">
    <source>
        <dbReference type="ARBA" id="ARBA00023125"/>
    </source>
</evidence>
<dbReference type="RefSeq" id="WP_082027197.1">
    <property type="nucleotide sequence ID" value="NZ_AP014569.1"/>
</dbReference>
<dbReference type="CDD" id="cd02440">
    <property type="entry name" value="AdoMet_MTases"/>
    <property type="match status" value="1"/>
</dbReference>
<protein>
    <submittedName>
        <fullName evidence="3">Predicted transcriptional regulators</fullName>
    </submittedName>
</protein>
<dbReference type="InterPro" id="IPR014710">
    <property type="entry name" value="RmlC-like_jellyroll"/>
</dbReference>
<dbReference type="KEGG" id="cbab:SMCB_0575"/>
<dbReference type="GO" id="GO:0003700">
    <property type="term" value="F:DNA-binding transcription factor activity"/>
    <property type="evidence" value="ECO:0007669"/>
    <property type="project" value="TreeGrafter"/>
</dbReference>
<keyword evidence="4" id="KW-1185">Reference proteome</keyword>
<dbReference type="Gene3D" id="1.10.260.40">
    <property type="entry name" value="lambda repressor-like DNA-binding domains"/>
    <property type="match status" value="1"/>
</dbReference>
<dbReference type="EMBL" id="AP014569">
    <property type="protein sequence ID" value="BAO82803.1"/>
    <property type="molecule type" value="Genomic_DNA"/>
</dbReference>
<evidence type="ECO:0000313" key="4">
    <source>
        <dbReference type="Proteomes" id="UP000066014"/>
    </source>
</evidence>
<keyword evidence="1" id="KW-0238">DNA-binding</keyword>
<reference evidence="3 4" key="1">
    <citation type="journal article" date="2014" name="Nat. Commun.">
        <title>Physiological and genomic features of highly alkaliphilic hydrogen-utilizing Betaproteobacteria from a continental serpentinizing site.</title>
        <authorList>
            <person name="Suzuki S."/>
            <person name="Kuenen J.G."/>
            <person name="Schipper K."/>
            <person name="van der Velde S."/>
            <person name="Ishii S."/>
            <person name="Wu A."/>
            <person name="Sorokin D.Y."/>
            <person name="Tenney A."/>
            <person name="Meng X.Y."/>
            <person name="Morrill P.L."/>
            <person name="Kamagata Y."/>
            <person name="Muyzer G."/>
            <person name="Nealson K.H."/>
        </authorList>
    </citation>
    <scope>NUCLEOTIDE SEQUENCE [LARGE SCALE GENOMIC DNA]</scope>
    <source>
        <strain evidence="3 4">B1</strain>
    </source>
</reference>
<dbReference type="STRING" id="1458426.SMCB_0575"/>
<dbReference type="Gene3D" id="3.40.50.150">
    <property type="entry name" value="Vaccinia Virus protein VP39"/>
    <property type="match status" value="1"/>
</dbReference>
<dbReference type="PANTHER" id="PTHR46797:SF1">
    <property type="entry name" value="METHYLPHOSPHONATE SYNTHASE"/>
    <property type="match status" value="1"/>
</dbReference>
<dbReference type="PROSITE" id="PS50943">
    <property type="entry name" value="HTH_CROC1"/>
    <property type="match status" value="1"/>
</dbReference>
<dbReference type="Gene3D" id="2.60.120.10">
    <property type="entry name" value="Jelly Rolls"/>
    <property type="match status" value="1"/>
</dbReference>
<dbReference type="SUPFAM" id="SSF51182">
    <property type="entry name" value="RmlC-like cupins"/>
    <property type="match status" value="1"/>
</dbReference>